<proteinExistence type="predicted"/>
<gene>
    <name evidence="1" type="ORF">SAMN04488124_2491</name>
</gene>
<dbReference type="STRING" id="555875.SAMN04488124_2491"/>
<dbReference type="AlphaFoldDB" id="A0A1I6HUZ7"/>
<protein>
    <submittedName>
        <fullName evidence="1">Uncharacterized protein</fullName>
    </submittedName>
</protein>
<keyword evidence="2" id="KW-1185">Reference proteome</keyword>
<dbReference type="EMBL" id="FOYS01000004">
    <property type="protein sequence ID" value="SFR58265.1"/>
    <property type="molecule type" value="Genomic_DNA"/>
</dbReference>
<name>A0A1I6HUZ7_9EURY</name>
<dbReference type="Gene3D" id="3.40.50.300">
    <property type="entry name" value="P-loop containing nucleotide triphosphate hydrolases"/>
    <property type="match status" value="1"/>
</dbReference>
<dbReference type="SUPFAM" id="SSF52540">
    <property type="entry name" value="P-loop containing nucleoside triphosphate hydrolases"/>
    <property type="match status" value="1"/>
</dbReference>
<dbReference type="Proteomes" id="UP000243250">
    <property type="component" value="Unassembled WGS sequence"/>
</dbReference>
<accession>A0A1I6HUZ7</accession>
<evidence type="ECO:0000313" key="1">
    <source>
        <dbReference type="EMBL" id="SFR58265.1"/>
    </source>
</evidence>
<dbReference type="InterPro" id="IPR027417">
    <property type="entry name" value="P-loop_NTPase"/>
</dbReference>
<sequence length="201" mass="23170">MNKLGNRLLEALWSSPEEYSLTSHQKLLTEELDQDHDLRIYGGIGAGKTFAIRHFLREEGSEFLYLPASQLLDSTSSSELEDKVDGSEVVVIDNFDVIPKERTYLEQIHEYIEHPLSSYERSVWLVFPEYYTNEWFETVIRGMRIVNTQLNKMDTFTVDHLLSNLKDASPMDTVSPEINTDPAETFGYHTVVNSFIKANKE</sequence>
<evidence type="ECO:0000313" key="2">
    <source>
        <dbReference type="Proteomes" id="UP000243250"/>
    </source>
</evidence>
<reference evidence="2" key="1">
    <citation type="submission" date="2016-10" db="EMBL/GenBank/DDBJ databases">
        <authorList>
            <person name="Varghese N."/>
            <person name="Submissions S."/>
        </authorList>
    </citation>
    <scope>NUCLEOTIDE SEQUENCE [LARGE SCALE GENOMIC DNA]</scope>
    <source>
        <strain evidence="2">CGMCC 1.8711</strain>
    </source>
</reference>
<organism evidence="1 2">
    <name type="scientific">Halogeometricum limi</name>
    <dbReference type="NCBI Taxonomy" id="555875"/>
    <lineage>
        <taxon>Archaea</taxon>
        <taxon>Methanobacteriati</taxon>
        <taxon>Methanobacteriota</taxon>
        <taxon>Stenosarchaea group</taxon>
        <taxon>Halobacteria</taxon>
        <taxon>Halobacteriales</taxon>
        <taxon>Haloferacaceae</taxon>
        <taxon>Halogeometricum</taxon>
    </lineage>
</organism>